<dbReference type="GO" id="GO:0000271">
    <property type="term" value="P:polysaccharide biosynthetic process"/>
    <property type="evidence" value="ECO:0007669"/>
    <property type="project" value="TreeGrafter"/>
</dbReference>
<evidence type="ECO:0000313" key="4">
    <source>
        <dbReference type="EMBL" id="NNM71273.1"/>
    </source>
</evidence>
<sequence>MSGEKSKSGATAPPAGKLETIEAGRGLAALAVVLAHATSIMAEPRFFGELVFGGRLLPFGAGVDFFFVLSGFIISWVHWGDLGRPERLRRYAIRRFWRIYPSYWAVLLPLAALYFMFPGTGQPSQRDPLNLLLSAALLPYPEPPVLGVAWTLVHEIAFYLLFGLLIVLGRPFLWVLPTWAALIVWAELHYGRLPFPLSVYLNAFNLEFLIGIGAAACLRHARIPAPLLVGVAGLLSFFALMLFPPPFMATSLFARLAYGAASFCGIVGFVEFERSRGVAVLAPLRQLGAASYAIYLIHGVALSASIHLVTKIAGRSLSLPVAFVALVIAATCVGLAYHRLIEQPLARLRPRGRQVPEADAATPPIAEQRLDSSRSGGAV</sequence>
<dbReference type="PANTHER" id="PTHR23028">
    <property type="entry name" value="ACETYLTRANSFERASE"/>
    <property type="match status" value="1"/>
</dbReference>
<feature type="transmembrane region" description="Helical" evidence="2">
    <location>
        <begin position="321"/>
        <end position="341"/>
    </location>
</feature>
<feature type="domain" description="Acyltransferase 3" evidence="3">
    <location>
        <begin position="21"/>
        <end position="336"/>
    </location>
</feature>
<accession>A0A849IBG6</accession>
<keyword evidence="4" id="KW-0012">Acyltransferase</keyword>
<evidence type="ECO:0000259" key="3">
    <source>
        <dbReference type="Pfam" id="PF01757"/>
    </source>
</evidence>
<dbReference type="InterPro" id="IPR002656">
    <property type="entry name" value="Acyl_transf_3_dom"/>
</dbReference>
<feature type="transmembrane region" description="Helical" evidence="2">
    <location>
        <begin position="59"/>
        <end position="79"/>
    </location>
</feature>
<evidence type="ECO:0000256" key="2">
    <source>
        <dbReference type="SAM" id="Phobius"/>
    </source>
</evidence>
<dbReference type="Proteomes" id="UP000564885">
    <property type="component" value="Unassembled WGS sequence"/>
</dbReference>
<dbReference type="InterPro" id="IPR050879">
    <property type="entry name" value="Acyltransferase_3"/>
</dbReference>
<dbReference type="EMBL" id="JABEPP010000001">
    <property type="protein sequence ID" value="NNM71273.1"/>
    <property type="molecule type" value="Genomic_DNA"/>
</dbReference>
<feature type="transmembrane region" description="Helical" evidence="2">
    <location>
        <begin position="100"/>
        <end position="117"/>
    </location>
</feature>
<organism evidence="4 5">
    <name type="scientific">Enterovirga aerilata</name>
    <dbReference type="NCBI Taxonomy" id="2730920"/>
    <lineage>
        <taxon>Bacteria</taxon>
        <taxon>Pseudomonadati</taxon>
        <taxon>Pseudomonadota</taxon>
        <taxon>Alphaproteobacteria</taxon>
        <taxon>Hyphomicrobiales</taxon>
        <taxon>Methylobacteriaceae</taxon>
        <taxon>Enterovirga</taxon>
    </lineage>
</organism>
<feature type="transmembrane region" description="Helical" evidence="2">
    <location>
        <begin position="147"/>
        <end position="167"/>
    </location>
</feature>
<comment type="caution">
    <text evidence="4">The sequence shown here is derived from an EMBL/GenBank/DDBJ whole genome shotgun (WGS) entry which is preliminary data.</text>
</comment>
<protein>
    <submittedName>
        <fullName evidence="4">Acyltransferase</fullName>
    </submittedName>
</protein>
<keyword evidence="5" id="KW-1185">Reference proteome</keyword>
<feature type="transmembrane region" description="Helical" evidence="2">
    <location>
        <begin position="255"/>
        <end position="272"/>
    </location>
</feature>
<evidence type="ECO:0000313" key="5">
    <source>
        <dbReference type="Proteomes" id="UP000564885"/>
    </source>
</evidence>
<dbReference type="Pfam" id="PF01757">
    <property type="entry name" value="Acyl_transf_3"/>
    <property type="match status" value="1"/>
</dbReference>
<dbReference type="AlphaFoldDB" id="A0A849IBG6"/>
<feature type="transmembrane region" description="Helical" evidence="2">
    <location>
        <begin position="27"/>
        <end position="47"/>
    </location>
</feature>
<keyword evidence="2" id="KW-1133">Transmembrane helix</keyword>
<feature type="transmembrane region" description="Helical" evidence="2">
    <location>
        <begin position="225"/>
        <end position="243"/>
    </location>
</feature>
<feature type="transmembrane region" description="Helical" evidence="2">
    <location>
        <begin position="172"/>
        <end position="191"/>
    </location>
</feature>
<dbReference type="GO" id="GO:0016020">
    <property type="term" value="C:membrane"/>
    <property type="evidence" value="ECO:0007669"/>
    <property type="project" value="TreeGrafter"/>
</dbReference>
<feature type="region of interest" description="Disordered" evidence="1">
    <location>
        <begin position="352"/>
        <end position="379"/>
    </location>
</feature>
<name>A0A849IBG6_9HYPH</name>
<dbReference type="RefSeq" id="WP_171216749.1">
    <property type="nucleotide sequence ID" value="NZ_JABEPP010000001.1"/>
</dbReference>
<feature type="transmembrane region" description="Helical" evidence="2">
    <location>
        <begin position="197"/>
        <end position="218"/>
    </location>
</feature>
<feature type="transmembrane region" description="Helical" evidence="2">
    <location>
        <begin position="292"/>
        <end position="309"/>
    </location>
</feature>
<gene>
    <name evidence="4" type="ORF">HJG44_02545</name>
</gene>
<evidence type="ECO:0000256" key="1">
    <source>
        <dbReference type="SAM" id="MobiDB-lite"/>
    </source>
</evidence>
<reference evidence="4 5" key="1">
    <citation type="submission" date="2020-04" db="EMBL/GenBank/DDBJ databases">
        <title>Enterovirga sp. isolate from soil.</title>
        <authorList>
            <person name="Chea S."/>
            <person name="Kim D.-U."/>
        </authorList>
    </citation>
    <scope>NUCLEOTIDE SEQUENCE [LARGE SCALE GENOMIC DNA]</scope>
    <source>
        <strain evidence="4 5">DB1703</strain>
    </source>
</reference>
<keyword evidence="2" id="KW-0812">Transmembrane</keyword>
<proteinExistence type="predicted"/>
<dbReference type="GO" id="GO:0016747">
    <property type="term" value="F:acyltransferase activity, transferring groups other than amino-acyl groups"/>
    <property type="evidence" value="ECO:0007669"/>
    <property type="project" value="InterPro"/>
</dbReference>
<dbReference type="PANTHER" id="PTHR23028:SF131">
    <property type="entry name" value="BLR2367 PROTEIN"/>
    <property type="match status" value="1"/>
</dbReference>
<keyword evidence="4" id="KW-0808">Transferase</keyword>
<keyword evidence="2" id="KW-0472">Membrane</keyword>